<keyword evidence="4" id="KW-1185">Reference proteome</keyword>
<dbReference type="Gene3D" id="3.30.450.180">
    <property type="match status" value="1"/>
</dbReference>
<dbReference type="Pfam" id="PF13560">
    <property type="entry name" value="HTH_31"/>
    <property type="match status" value="1"/>
</dbReference>
<dbReference type="CDD" id="cd00093">
    <property type="entry name" value="HTH_XRE"/>
    <property type="match status" value="1"/>
</dbReference>
<comment type="caution">
    <text evidence="3">The sequence shown here is derived from an EMBL/GenBank/DDBJ whole genome shotgun (WGS) entry which is preliminary data.</text>
</comment>
<dbReference type="Gene3D" id="1.10.260.40">
    <property type="entry name" value="lambda repressor-like DNA-binding domains"/>
    <property type="match status" value="1"/>
</dbReference>
<protein>
    <submittedName>
        <fullName evidence="3">XRE family transcriptional regulator</fullName>
    </submittedName>
</protein>
<dbReference type="InterPro" id="IPR041413">
    <property type="entry name" value="MLTR_LBD"/>
</dbReference>
<dbReference type="PROSITE" id="PS50943">
    <property type="entry name" value="HTH_CROC1"/>
    <property type="match status" value="1"/>
</dbReference>
<dbReference type="Pfam" id="PF17765">
    <property type="entry name" value="MLTR_LBD"/>
    <property type="match status" value="1"/>
</dbReference>
<dbReference type="RefSeq" id="WP_120023033.1">
    <property type="nucleotide sequence ID" value="NZ_QZFV01000069.1"/>
</dbReference>
<dbReference type="EMBL" id="QZFV01000069">
    <property type="protein sequence ID" value="RJQ87224.1"/>
    <property type="molecule type" value="Genomic_DNA"/>
</dbReference>
<dbReference type="GO" id="GO:0003677">
    <property type="term" value="F:DNA binding"/>
    <property type="evidence" value="ECO:0007669"/>
    <property type="project" value="InterPro"/>
</dbReference>
<name>A0A419I6P4_9PSEU</name>
<evidence type="ECO:0000313" key="4">
    <source>
        <dbReference type="Proteomes" id="UP000285112"/>
    </source>
</evidence>
<dbReference type="SUPFAM" id="SSF47413">
    <property type="entry name" value="lambda repressor-like DNA-binding domains"/>
    <property type="match status" value="1"/>
</dbReference>
<feature type="domain" description="HTH cro/C1-type" evidence="2">
    <location>
        <begin position="39"/>
        <end position="81"/>
    </location>
</feature>
<dbReference type="OrthoDB" id="3608749at2"/>
<reference evidence="3 4" key="1">
    <citation type="submission" date="2018-09" db="EMBL/GenBank/DDBJ databases">
        <title>YIM PH 21725 draft genome.</title>
        <authorList>
            <person name="Miao C."/>
        </authorList>
    </citation>
    <scope>NUCLEOTIDE SEQUENCE [LARGE SCALE GENOMIC DNA]</scope>
    <source>
        <strain evidence="4">YIM PH21725</strain>
    </source>
</reference>
<evidence type="ECO:0000313" key="3">
    <source>
        <dbReference type="EMBL" id="RJQ87224.1"/>
    </source>
</evidence>
<dbReference type="InterPro" id="IPR001387">
    <property type="entry name" value="Cro/C1-type_HTH"/>
</dbReference>
<evidence type="ECO:0000259" key="2">
    <source>
        <dbReference type="PROSITE" id="PS50943"/>
    </source>
</evidence>
<sequence>MERNELADFLRRRRALLQPENVGVPVGGRRRTPGLRRFEVAQLAGMSPDYYARLEQGRGPQPSVTMLTALARALRLTIDERDHLFRLAGHHAPPRIDGDEHVSRGLLRLLNGLQGLPALIASDLNIVLAQNPMADALVGEQTHFRGLARSCTYRWFTDSEMRGRYRAEDHEHESRAQVDDLRATLAVRPADPLANRLVGALRAESAEFAELWTQHDVAVRRSDRKRILHPAVGLIELDFDILATARQDQRLIVYSPAPGSAAVSQLELLAVLGQERFTPSGTDPRSEARTDRHLPG</sequence>
<dbReference type="InterPro" id="IPR010982">
    <property type="entry name" value="Lambda_DNA-bd_dom_sf"/>
</dbReference>
<feature type="compositionally biased region" description="Basic and acidic residues" evidence="1">
    <location>
        <begin position="284"/>
        <end position="296"/>
    </location>
</feature>
<organism evidence="3 4">
    <name type="scientific">Amycolatopsis panacis</name>
    <dbReference type="NCBI Taxonomy" id="2340917"/>
    <lineage>
        <taxon>Bacteria</taxon>
        <taxon>Bacillati</taxon>
        <taxon>Actinomycetota</taxon>
        <taxon>Actinomycetes</taxon>
        <taxon>Pseudonocardiales</taxon>
        <taxon>Pseudonocardiaceae</taxon>
        <taxon>Amycolatopsis</taxon>
    </lineage>
</organism>
<dbReference type="PANTHER" id="PTHR35010">
    <property type="entry name" value="BLL4672 PROTEIN-RELATED"/>
    <property type="match status" value="1"/>
</dbReference>
<dbReference type="PANTHER" id="PTHR35010:SF2">
    <property type="entry name" value="BLL4672 PROTEIN"/>
    <property type="match status" value="1"/>
</dbReference>
<dbReference type="SMART" id="SM00530">
    <property type="entry name" value="HTH_XRE"/>
    <property type="match status" value="1"/>
</dbReference>
<proteinExistence type="predicted"/>
<gene>
    <name evidence="3" type="ORF">D5S19_09800</name>
</gene>
<evidence type="ECO:0000256" key="1">
    <source>
        <dbReference type="SAM" id="MobiDB-lite"/>
    </source>
</evidence>
<dbReference type="Proteomes" id="UP000285112">
    <property type="component" value="Unassembled WGS sequence"/>
</dbReference>
<feature type="region of interest" description="Disordered" evidence="1">
    <location>
        <begin position="277"/>
        <end position="296"/>
    </location>
</feature>
<dbReference type="AlphaFoldDB" id="A0A419I6P4"/>
<accession>A0A419I6P4</accession>